<dbReference type="EMBL" id="JBCEZU010000100">
    <property type="protein sequence ID" value="KAK9529881.1"/>
    <property type="molecule type" value="Genomic_DNA"/>
</dbReference>
<dbReference type="AlphaFoldDB" id="A0AAW1F4S7"/>
<organism evidence="3 4">
    <name type="scientific">Zoarces viviparus</name>
    <name type="common">Viviparous eelpout</name>
    <name type="synonym">Blennius viviparus</name>
    <dbReference type="NCBI Taxonomy" id="48416"/>
    <lineage>
        <taxon>Eukaryota</taxon>
        <taxon>Metazoa</taxon>
        <taxon>Chordata</taxon>
        <taxon>Craniata</taxon>
        <taxon>Vertebrata</taxon>
        <taxon>Euteleostomi</taxon>
        <taxon>Actinopterygii</taxon>
        <taxon>Neopterygii</taxon>
        <taxon>Teleostei</taxon>
        <taxon>Neoteleostei</taxon>
        <taxon>Acanthomorphata</taxon>
        <taxon>Eupercaria</taxon>
        <taxon>Perciformes</taxon>
        <taxon>Cottioidei</taxon>
        <taxon>Zoarcales</taxon>
        <taxon>Zoarcidae</taxon>
        <taxon>Zoarcinae</taxon>
        <taxon>Zoarces</taxon>
    </lineage>
</organism>
<keyword evidence="2" id="KW-0472">Membrane</keyword>
<keyword evidence="4" id="KW-1185">Reference proteome</keyword>
<feature type="region of interest" description="Disordered" evidence="1">
    <location>
        <begin position="83"/>
        <end position="102"/>
    </location>
</feature>
<evidence type="ECO:0000256" key="2">
    <source>
        <dbReference type="SAM" id="Phobius"/>
    </source>
</evidence>
<comment type="caution">
    <text evidence="3">The sequence shown here is derived from an EMBL/GenBank/DDBJ whole genome shotgun (WGS) entry which is preliminary data.</text>
</comment>
<gene>
    <name evidence="3" type="ORF">VZT92_011430</name>
</gene>
<evidence type="ECO:0000313" key="3">
    <source>
        <dbReference type="EMBL" id="KAK9529881.1"/>
    </source>
</evidence>
<reference evidence="3 4" key="1">
    <citation type="journal article" date="2024" name="Genome Biol. Evol.">
        <title>Chromosome-level genome assembly of the viviparous eelpout Zoarces viviparus.</title>
        <authorList>
            <person name="Fuhrmann N."/>
            <person name="Brasseur M.V."/>
            <person name="Bakowski C.E."/>
            <person name="Podsiadlowski L."/>
            <person name="Prost S."/>
            <person name="Krehenwinkel H."/>
            <person name="Mayer C."/>
        </authorList>
    </citation>
    <scope>NUCLEOTIDE SEQUENCE [LARGE SCALE GENOMIC DNA]</scope>
    <source>
        <strain evidence="3">NO-MEL_2022_Ind0_liver</strain>
    </source>
</reference>
<feature type="region of interest" description="Disordered" evidence="1">
    <location>
        <begin position="140"/>
        <end position="172"/>
    </location>
</feature>
<feature type="compositionally biased region" description="Basic and acidic residues" evidence="1">
    <location>
        <begin position="83"/>
        <end position="95"/>
    </location>
</feature>
<keyword evidence="2" id="KW-0812">Transmembrane</keyword>
<feature type="transmembrane region" description="Helical" evidence="2">
    <location>
        <begin position="29"/>
        <end position="49"/>
    </location>
</feature>
<protein>
    <submittedName>
        <fullName evidence="3">Uncharacterized protein</fullName>
    </submittedName>
</protein>
<proteinExistence type="predicted"/>
<sequence>MIHGSYNSVSFSNVSNLTSIPAMTVAVNIVQYLFPALIVSLAVVLLCFYRHAKKKRAAYDVTIPTPHGDNSSSVLYTVSYPEDRAEEDRHHDRLPPRYSTVDHPPPYSLFDPKLTSVWPGGSPPAYEMFPITLPLAPHHWTTSTGALRPTPQPSSSTQNPPQPQRLQQASIG</sequence>
<name>A0AAW1F4S7_ZOAVI</name>
<evidence type="ECO:0000313" key="4">
    <source>
        <dbReference type="Proteomes" id="UP001488805"/>
    </source>
</evidence>
<evidence type="ECO:0000256" key="1">
    <source>
        <dbReference type="SAM" id="MobiDB-lite"/>
    </source>
</evidence>
<accession>A0AAW1F4S7</accession>
<dbReference type="Proteomes" id="UP001488805">
    <property type="component" value="Unassembled WGS sequence"/>
</dbReference>
<keyword evidence="2" id="KW-1133">Transmembrane helix</keyword>